<gene>
    <name evidence="1" type="ORF">BN2475_370018</name>
</gene>
<protein>
    <submittedName>
        <fullName evidence="1">Uncharacterized protein</fullName>
    </submittedName>
</protein>
<name>A0A1N7S516_9BURK</name>
<reference evidence="1 2" key="1">
    <citation type="submission" date="2016-12" db="EMBL/GenBank/DDBJ databases">
        <authorList>
            <person name="Song W.-J."/>
            <person name="Kurnit D.M."/>
        </authorList>
    </citation>
    <scope>NUCLEOTIDE SEQUENCE [LARGE SCALE GENOMIC DNA]</scope>
    <source>
        <strain evidence="1 2">STM7296</strain>
    </source>
</reference>
<sequence>MAGPFQSGNRPNGQLAVRLSSAMLTGDMTTPERNRDTAMQLGIERRARTLPRHRMGRALARRSASVRNACAGRCPGGFVVVDDTQ</sequence>
<evidence type="ECO:0000313" key="2">
    <source>
        <dbReference type="Proteomes" id="UP000187012"/>
    </source>
</evidence>
<dbReference type="Proteomes" id="UP000187012">
    <property type="component" value="Unassembled WGS sequence"/>
</dbReference>
<dbReference type="AlphaFoldDB" id="A0A1N7S516"/>
<accession>A0A1N7S516</accession>
<evidence type="ECO:0000313" key="1">
    <source>
        <dbReference type="EMBL" id="SIT42406.1"/>
    </source>
</evidence>
<organism evidence="1 2">
    <name type="scientific">Paraburkholderia ribeironis</name>
    <dbReference type="NCBI Taxonomy" id="1247936"/>
    <lineage>
        <taxon>Bacteria</taxon>
        <taxon>Pseudomonadati</taxon>
        <taxon>Pseudomonadota</taxon>
        <taxon>Betaproteobacteria</taxon>
        <taxon>Burkholderiales</taxon>
        <taxon>Burkholderiaceae</taxon>
        <taxon>Paraburkholderia</taxon>
    </lineage>
</organism>
<proteinExistence type="predicted"/>
<keyword evidence="2" id="KW-1185">Reference proteome</keyword>
<dbReference type="EMBL" id="CYGX02000037">
    <property type="protein sequence ID" value="SIT42406.1"/>
    <property type="molecule type" value="Genomic_DNA"/>
</dbReference>